<name>A0A2R3IYB3_9PSED</name>
<evidence type="ECO:0000313" key="2">
    <source>
        <dbReference type="EMBL" id="AVK06886.1"/>
    </source>
</evidence>
<dbReference type="AlphaFoldDB" id="A0A2R3IYB3"/>
<proteinExistence type="predicted"/>
<feature type="chain" id="PRO_5015305730" evidence="1">
    <location>
        <begin position="21"/>
        <end position="53"/>
    </location>
</feature>
<evidence type="ECO:0000313" key="3">
    <source>
        <dbReference type="Proteomes" id="UP000238390"/>
    </source>
</evidence>
<organism evidence="2 3">
    <name type="scientific">Pseudomonas paraeruginosa</name>
    <dbReference type="NCBI Taxonomy" id="2994495"/>
    <lineage>
        <taxon>Bacteria</taxon>
        <taxon>Pseudomonadati</taxon>
        <taxon>Pseudomonadota</taxon>
        <taxon>Gammaproteobacteria</taxon>
        <taxon>Pseudomonadales</taxon>
        <taxon>Pseudomonadaceae</taxon>
        <taxon>Pseudomonas</taxon>
    </lineage>
</organism>
<keyword evidence="3" id="KW-1185">Reference proteome</keyword>
<dbReference type="Proteomes" id="UP000238390">
    <property type="component" value="Chromosome"/>
</dbReference>
<dbReference type="EMBL" id="CP027169">
    <property type="protein sequence ID" value="AVK06886.1"/>
    <property type="molecule type" value="Genomic_DNA"/>
</dbReference>
<feature type="signal peptide" evidence="1">
    <location>
        <begin position="1"/>
        <end position="20"/>
    </location>
</feature>
<sequence>MQKSIIGKALFLVVVRTASAGTLAPLRRSGNTIGSIDKAKSRITSTYPVFCTG</sequence>
<protein>
    <submittedName>
        <fullName evidence="2">Uncharacterized protein</fullName>
    </submittedName>
</protein>
<keyword evidence="1" id="KW-0732">Signal</keyword>
<evidence type="ECO:0000256" key="1">
    <source>
        <dbReference type="SAM" id="SignalP"/>
    </source>
</evidence>
<gene>
    <name evidence="2" type="ORF">CSB93_0460</name>
</gene>
<accession>A0A2R3IYB3</accession>
<reference evidence="2 3" key="1">
    <citation type="submission" date="2018-02" db="EMBL/GenBank/DDBJ databases">
        <title>FDA/CDC Antimicrobial Resistant Isolate Bank Genome Sequencing.</title>
        <authorList>
            <person name="Benahmed F.H."/>
            <person name="Lutgring J.D."/>
            <person name="Yoo B."/>
            <person name="Machado M."/>
            <person name="Brown A."/>
            <person name="McAllister G."/>
            <person name="Perry A."/>
            <person name="Halpin A.L."/>
            <person name="Vavikolanu K."/>
            <person name="Ott S."/>
            <person name="Zhao X."/>
            <person name="Tallon L.J."/>
            <person name="Sadzewicz L."/>
            <person name="Aluvathingal J."/>
            <person name="Nadendla S."/>
            <person name="Voskania-kordi A."/>
            <person name="Simonyan V."/>
            <person name="Patel J."/>
            <person name="Shawar R.M."/>
        </authorList>
    </citation>
    <scope>NUCLEOTIDE SEQUENCE [LARGE SCALE GENOMIC DNA]</scope>
    <source>
        <strain evidence="2 3">AR_0356</strain>
    </source>
</reference>